<reference evidence="2" key="2">
    <citation type="journal article" date="2017" name="Nat. Plants">
        <title>The Aegilops tauschii genome reveals multiple impacts of transposons.</title>
        <authorList>
            <person name="Zhao G."/>
            <person name="Zou C."/>
            <person name="Li K."/>
            <person name="Wang K."/>
            <person name="Li T."/>
            <person name="Gao L."/>
            <person name="Zhang X."/>
            <person name="Wang H."/>
            <person name="Yang Z."/>
            <person name="Liu X."/>
            <person name="Jiang W."/>
            <person name="Mao L."/>
            <person name="Kong X."/>
            <person name="Jiao Y."/>
            <person name="Jia J."/>
        </authorList>
    </citation>
    <scope>NUCLEOTIDE SEQUENCE [LARGE SCALE GENOMIC DNA]</scope>
    <source>
        <strain evidence="2">cv. AL8/78</strain>
    </source>
</reference>
<keyword evidence="2" id="KW-1185">Reference proteome</keyword>
<dbReference type="Proteomes" id="UP000015105">
    <property type="component" value="Chromosome 7D"/>
</dbReference>
<dbReference type="Gramene" id="AET7Gv20657300.9">
    <property type="protein sequence ID" value="AET7Gv20657300.9"/>
    <property type="gene ID" value="AET7Gv20657300"/>
</dbReference>
<dbReference type="EnsemblPlants" id="AET7Gv20657300.15">
    <property type="protein sequence ID" value="AET7Gv20657300.15"/>
    <property type="gene ID" value="AET7Gv20657300"/>
</dbReference>
<reference evidence="1" key="5">
    <citation type="journal article" date="2021" name="G3 (Bethesda)">
        <title>Aegilops tauschii genome assembly Aet v5.0 features greater sequence contiguity and improved annotation.</title>
        <authorList>
            <person name="Wang L."/>
            <person name="Zhu T."/>
            <person name="Rodriguez J.C."/>
            <person name="Deal K.R."/>
            <person name="Dubcovsky J."/>
            <person name="McGuire P.E."/>
            <person name="Lux T."/>
            <person name="Spannagl M."/>
            <person name="Mayer K.F.X."/>
            <person name="Baldrich P."/>
            <person name="Meyers B.C."/>
            <person name="Huo N."/>
            <person name="Gu Y.Q."/>
            <person name="Zhou H."/>
            <person name="Devos K.M."/>
            <person name="Bennetzen J.L."/>
            <person name="Unver T."/>
            <person name="Budak H."/>
            <person name="Gulick P.J."/>
            <person name="Galiba G."/>
            <person name="Kalapos B."/>
            <person name="Nelson D.R."/>
            <person name="Li P."/>
            <person name="You F.M."/>
            <person name="Luo M.C."/>
            <person name="Dvorak J."/>
        </authorList>
    </citation>
    <scope>NUCLEOTIDE SEQUENCE [LARGE SCALE GENOMIC DNA]</scope>
    <source>
        <strain evidence="1">cv. AL8/78</strain>
    </source>
</reference>
<protein>
    <submittedName>
        <fullName evidence="1">Uncharacterized protein</fullName>
    </submittedName>
</protein>
<accession>A0A453RPY5</accession>
<sequence>MNQFYQIAHGANRMASNSASPYNIMVDTVTATLRPFSSSINPLSFPHMSLVYTLIQSLLLLI</sequence>
<name>A0A453RPY5_AEGTS</name>
<evidence type="ECO:0000313" key="2">
    <source>
        <dbReference type="Proteomes" id="UP000015105"/>
    </source>
</evidence>
<dbReference type="Gramene" id="AET7Gv20657300.15">
    <property type="protein sequence ID" value="AET7Gv20657300.15"/>
    <property type="gene ID" value="AET7Gv20657300"/>
</dbReference>
<reference evidence="2" key="1">
    <citation type="journal article" date="2014" name="Science">
        <title>Ancient hybridizations among the ancestral genomes of bread wheat.</title>
        <authorList>
            <consortium name="International Wheat Genome Sequencing Consortium,"/>
            <person name="Marcussen T."/>
            <person name="Sandve S.R."/>
            <person name="Heier L."/>
            <person name="Spannagl M."/>
            <person name="Pfeifer M."/>
            <person name="Jakobsen K.S."/>
            <person name="Wulff B.B."/>
            <person name="Steuernagel B."/>
            <person name="Mayer K.F."/>
            <person name="Olsen O.A."/>
        </authorList>
    </citation>
    <scope>NUCLEOTIDE SEQUENCE [LARGE SCALE GENOMIC DNA]</scope>
    <source>
        <strain evidence="2">cv. AL8/78</strain>
    </source>
</reference>
<evidence type="ECO:0000313" key="1">
    <source>
        <dbReference type="EnsemblPlants" id="AET7Gv20657300.9"/>
    </source>
</evidence>
<reference evidence="1" key="3">
    <citation type="journal article" date="2017" name="Nature">
        <title>Genome sequence of the progenitor of the wheat D genome Aegilops tauschii.</title>
        <authorList>
            <person name="Luo M.C."/>
            <person name="Gu Y.Q."/>
            <person name="Puiu D."/>
            <person name="Wang H."/>
            <person name="Twardziok S.O."/>
            <person name="Deal K.R."/>
            <person name="Huo N."/>
            <person name="Zhu T."/>
            <person name="Wang L."/>
            <person name="Wang Y."/>
            <person name="McGuire P.E."/>
            <person name="Liu S."/>
            <person name="Long H."/>
            <person name="Ramasamy R.K."/>
            <person name="Rodriguez J.C."/>
            <person name="Van S.L."/>
            <person name="Yuan L."/>
            <person name="Wang Z."/>
            <person name="Xia Z."/>
            <person name="Xiao L."/>
            <person name="Anderson O.D."/>
            <person name="Ouyang S."/>
            <person name="Liang Y."/>
            <person name="Zimin A.V."/>
            <person name="Pertea G."/>
            <person name="Qi P."/>
            <person name="Bennetzen J.L."/>
            <person name="Dai X."/>
            <person name="Dawson M.W."/>
            <person name="Muller H.G."/>
            <person name="Kugler K."/>
            <person name="Rivarola-Duarte L."/>
            <person name="Spannagl M."/>
            <person name="Mayer K.F.X."/>
            <person name="Lu F.H."/>
            <person name="Bevan M.W."/>
            <person name="Leroy P."/>
            <person name="Li P."/>
            <person name="You F.M."/>
            <person name="Sun Q."/>
            <person name="Liu Z."/>
            <person name="Lyons E."/>
            <person name="Wicker T."/>
            <person name="Salzberg S.L."/>
            <person name="Devos K.M."/>
            <person name="Dvorak J."/>
        </authorList>
    </citation>
    <scope>NUCLEOTIDE SEQUENCE [LARGE SCALE GENOMIC DNA]</scope>
    <source>
        <strain evidence="1">cv. AL8/78</strain>
    </source>
</reference>
<organism evidence="1 2">
    <name type="scientific">Aegilops tauschii subsp. strangulata</name>
    <name type="common">Goatgrass</name>
    <dbReference type="NCBI Taxonomy" id="200361"/>
    <lineage>
        <taxon>Eukaryota</taxon>
        <taxon>Viridiplantae</taxon>
        <taxon>Streptophyta</taxon>
        <taxon>Embryophyta</taxon>
        <taxon>Tracheophyta</taxon>
        <taxon>Spermatophyta</taxon>
        <taxon>Magnoliopsida</taxon>
        <taxon>Liliopsida</taxon>
        <taxon>Poales</taxon>
        <taxon>Poaceae</taxon>
        <taxon>BOP clade</taxon>
        <taxon>Pooideae</taxon>
        <taxon>Triticodae</taxon>
        <taxon>Triticeae</taxon>
        <taxon>Triticinae</taxon>
        <taxon>Aegilops</taxon>
    </lineage>
</organism>
<reference evidence="1" key="4">
    <citation type="submission" date="2019-03" db="UniProtKB">
        <authorList>
            <consortium name="EnsemblPlants"/>
        </authorList>
    </citation>
    <scope>IDENTIFICATION</scope>
</reference>
<proteinExistence type="predicted"/>
<dbReference type="AlphaFoldDB" id="A0A453RPY5"/>
<dbReference type="EnsemblPlants" id="AET7Gv20657300.9">
    <property type="protein sequence ID" value="AET7Gv20657300.9"/>
    <property type="gene ID" value="AET7Gv20657300"/>
</dbReference>